<dbReference type="InterPro" id="IPR001647">
    <property type="entry name" value="HTH_TetR"/>
</dbReference>
<dbReference type="EMBL" id="LAZR01000028">
    <property type="protein sequence ID" value="KKO03152.1"/>
    <property type="molecule type" value="Genomic_DNA"/>
</dbReference>
<evidence type="ECO:0000313" key="3">
    <source>
        <dbReference type="EMBL" id="KKO03152.1"/>
    </source>
</evidence>
<sequence>MAYRTTASRLERDQVLREHVLDCALQQVAERGFSALTMSGLARNAGIATGSLYRHFPGKGALAADVFVKATRIELNTLKEQFLAPGVASDRLRNGIAQFAARAWHSRQLAYALIAEPAEEEVETQRLYYRQAYATIYGELLADGVRDGSFLVENIPLTAACLVGAIAESLVGPLSPQARVDRESGLPSETLEAVTHTITRFCLRALGAKELPQ</sequence>
<reference evidence="3" key="1">
    <citation type="journal article" date="2015" name="Nature">
        <title>Complex archaea that bridge the gap between prokaryotes and eukaryotes.</title>
        <authorList>
            <person name="Spang A."/>
            <person name="Saw J.H."/>
            <person name="Jorgensen S.L."/>
            <person name="Zaremba-Niedzwiedzka K."/>
            <person name="Martijn J."/>
            <person name="Lind A.E."/>
            <person name="van Eijk R."/>
            <person name="Schleper C."/>
            <person name="Guy L."/>
            <person name="Ettema T.J."/>
        </authorList>
    </citation>
    <scope>NUCLEOTIDE SEQUENCE</scope>
</reference>
<dbReference type="SUPFAM" id="SSF48498">
    <property type="entry name" value="Tetracyclin repressor-like, C-terminal domain"/>
    <property type="match status" value="1"/>
</dbReference>
<dbReference type="PANTHER" id="PTHR30055">
    <property type="entry name" value="HTH-TYPE TRANSCRIPTIONAL REGULATOR RUTR"/>
    <property type="match status" value="1"/>
</dbReference>
<keyword evidence="1" id="KW-0238">DNA-binding</keyword>
<dbReference type="SUPFAM" id="SSF46689">
    <property type="entry name" value="Homeodomain-like"/>
    <property type="match status" value="1"/>
</dbReference>
<evidence type="ECO:0000256" key="1">
    <source>
        <dbReference type="ARBA" id="ARBA00023125"/>
    </source>
</evidence>
<dbReference type="GO" id="GO:0000976">
    <property type="term" value="F:transcription cis-regulatory region binding"/>
    <property type="evidence" value="ECO:0007669"/>
    <property type="project" value="TreeGrafter"/>
</dbReference>
<proteinExistence type="predicted"/>
<accession>A0A0F9XUU9</accession>
<dbReference type="Pfam" id="PF00440">
    <property type="entry name" value="TetR_N"/>
    <property type="match status" value="1"/>
</dbReference>
<feature type="domain" description="HTH tetR-type" evidence="2">
    <location>
        <begin position="14"/>
        <end position="74"/>
    </location>
</feature>
<dbReference type="PRINTS" id="PR00455">
    <property type="entry name" value="HTHTETR"/>
</dbReference>
<dbReference type="GO" id="GO:0003700">
    <property type="term" value="F:DNA-binding transcription factor activity"/>
    <property type="evidence" value="ECO:0007669"/>
    <property type="project" value="TreeGrafter"/>
</dbReference>
<dbReference type="PROSITE" id="PS50977">
    <property type="entry name" value="HTH_TETR_2"/>
    <property type="match status" value="1"/>
</dbReference>
<dbReference type="InterPro" id="IPR023772">
    <property type="entry name" value="DNA-bd_HTH_TetR-type_CS"/>
</dbReference>
<dbReference type="InterPro" id="IPR009057">
    <property type="entry name" value="Homeodomain-like_sf"/>
</dbReference>
<dbReference type="AlphaFoldDB" id="A0A0F9XUU9"/>
<gene>
    <name evidence="3" type="ORF">LCGC14_0100730</name>
</gene>
<protein>
    <recommendedName>
        <fullName evidence="2">HTH tetR-type domain-containing protein</fullName>
    </recommendedName>
</protein>
<dbReference type="InterPro" id="IPR036271">
    <property type="entry name" value="Tet_transcr_reg_TetR-rel_C_sf"/>
</dbReference>
<evidence type="ECO:0000259" key="2">
    <source>
        <dbReference type="PROSITE" id="PS50977"/>
    </source>
</evidence>
<dbReference type="Gene3D" id="1.10.357.10">
    <property type="entry name" value="Tetracycline Repressor, domain 2"/>
    <property type="match status" value="1"/>
</dbReference>
<organism evidence="3">
    <name type="scientific">marine sediment metagenome</name>
    <dbReference type="NCBI Taxonomy" id="412755"/>
    <lineage>
        <taxon>unclassified sequences</taxon>
        <taxon>metagenomes</taxon>
        <taxon>ecological metagenomes</taxon>
    </lineage>
</organism>
<comment type="caution">
    <text evidence="3">The sequence shown here is derived from an EMBL/GenBank/DDBJ whole genome shotgun (WGS) entry which is preliminary data.</text>
</comment>
<dbReference type="InterPro" id="IPR050109">
    <property type="entry name" value="HTH-type_TetR-like_transc_reg"/>
</dbReference>
<dbReference type="PANTHER" id="PTHR30055:SF226">
    <property type="entry name" value="HTH-TYPE TRANSCRIPTIONAL REGULATOR PKSA"/>
    <property type="match status" value="1"/>
</dbReference>
<dbReference type="PROSITE" id="PS01081">
    <property type="entry name" value="HTH_TETR_1"/>
    <property type="match status" value="1"/>
</dbReference>
<name>A0A0F9XUU9_9ZZZZ</name>